<comment type="similarity">
    <text evidence="9">Belongs to the peptidase M24B family. Eukaryotic-type prolidase subfamily.</text>
</comment>
<accession>A0ABP0SW34</accession>
<gene>
    <name evidence="17" type="ORF">CCMP2556_LOCUS54171</name>
</gene>
<dbReference type="SUPFAM" id="SSF53092">
    <property type="entry name" value="Creatinase/prolidase N-terminal domain"/>
    <property type="match status" value="1"/>
</dbReference>
<dbReference type="InterPro" id="IPR052433">
    <property type="entry name" value="X-Pro_dipept-like"/>
</dbReference>
<dbReference type="InterPro" id="IPR007865">
    <property type="entry name" value="Aminopep_P_N"/>
</dbReference>
<comment type="cofactor">
    <cofactor evidence="1">
        <name>Mn(2+)</name>
        <dbReference type="ChEBI" id="CHEBI:29035"/>
    </cofactor>
</comment>
<comment type="catalytic activity">
    <reaction evidence="15">
        <text>Xaa-L-Pro dipeptide + H2O = an L-alpha-amino acid + L-proline</text>
        <dbReference type="Rhea" id="RHEA:76407"/>
        <dbReference type="ChEBI" id="CHEBI:15377"/>
        <dbReference type="ChEBI" id="CHEBI:59869"/>
        <dbReference type="ChEBI" id="CHEBI:60039"/>
        <dbReference type="ChEBI" id="CHEBI:195196"/>
        <dbReference type="EC" id="3.4.13.9"/>
    </reaction>
</comment>
<evidence type="ECO:0000256" key="11">
    <source>
        <dbReference type="ARBA" id="ARBA00044141"/>
    </source>
</evidence>
<keyword evidence="18" id="KW-1185">Reference proteome</keyword>
<dbReference type="InterPro" id="IPR037197">
    <property type="entry name" value="WWE_dom_sf"/>
</dbReference>
<keyword evidence="3" id="KW-0645">Protease</keyword>
<dbReference type="InterPro" id="IPR036005">
    <property type="entry name" value="Creatinase/aminopeptidase-like"/>
</dbReference>
<evidence type="ECO:0000256" key="7">
    <source>
        <dbReference type="ARBA" id="ARBA00023049"/>
    </source>
</evidence>
<organism evidence="17 18">
    <name type="scientific">Durusdinium trenchii</name>
    <dbReference type="NCBI Taxonomy" id="1381693"/>
    <lineage>
        <taxon>Eukaryota</taxon>
        <taxon>Sar</taxon>
        <taxon>Alveolata</taxon>
        <taxon>Dinophyceae</taxon>
        <taxon>Suessiales</taxon>
        <taxon>Symbiodiniaceae</taxon>
        <taxon>Durusdinium</taxon>
    </lineage>
</organism>
<evidence type="ECO:0000256" key="14">
    <source>
        <dbReference type="ARBA" id="ARBA00044351"/>
    </source>
</evidence>
<evidence type="ECO:0000313" key="17">
    <source>
        <dbReference type="EMBL" id="CAK9116652.1"/>
    </source>
</evidence>
<evidence type="ECO:0000256" key="10">
    <source>
        <dbReference type="ARBA" id="ARBA00044051"/>
    </source>
</evidence>
<evidence type="ECO:0000256" key="15">
    <source>
        <dbReference type="ARBA" id="ARBA00048994"/>
    </source>
</evidence>
<comment type="subunit">
    <text evidence="2">Homodimer.</text>
</comment>
<dbReference type="InterPro" id="IPR029149">
    <property type="entry name" value="Creatin/AminoP/Spt16_N"/>
</dbReference>
<name>A0ABP0SW34_9DINO</name>
<keyword evidence="6" id="KW-0224">Dipeptidase</keyword>
<dbReference type="SUPFAM" id="SSF117839">
    <property type="entry name" value="WWE domain"/>
    <property type="match status" value="1"/>
</dbReference>
<dbReference type="InterPro" id="IPR000994">
    <property type="entry name" value="Pept_M24"/>
</dbReference>
<dbReference type="CDD" id="cd01087">
    <property type="entry name" value="Prolidase"/>
    <property type="match status" value="1"/>
</dbReference>
<evidence type="ECO:0000256" key="1">
    <source>
        <dbReference type="ARBA" id="ARBA00001936"/>
    </source>
</evidence>
<dbReference type="SUPFAM" id="SSF55920">
    <property type="entry name" value="Creatinase/aminopeptidase"/>
    <property type="match status" value="1"/>
</dbReference>
<evidence type="ECO:0000313" key="18">
    <source>
        <dbReference type="Proteomes" id="UP001642484"/>
    </source>
</evidence>
<dbReference type="Gene3D" id="3.30.720.50">
    <property type="match status" value="1"/>
</dbReference>
<comment type="caution">
    <text evidence="17">The sequence shown here is derived from an EMBL/GenBank/DDBJ whole genome shotgun (WGS) entry which is preliminary data.</text>
</comment>
<evidence type="ECO:0000256" key="13">
    <source>
        <dbReference type="ARBA" id="ARBA00044284"/>
    </source>
</evidence>
<dbReference type="Proteomes" id="UP001642484">
    <property type="component" value="Unassembled WGS sequence"/>
</dbReference>
<sequence length="645" mass="73125">MGEGTLKVPMAMHAQHRKKLCQALAGRVSDQAIILLQGGEELSVYDTDTNWDFKQESNFQYLFGVKEPGCFAALRVRDAHALLFIPRMEKVYEAWCGPVKPPAWFQRAYEVEAAHVDEMSVVLEKMGVKELELLVLRGETNRDSGLQLSEPSFEGKEKFSINKEGSQILWDQLNECRVVRTPVPDELDRPVTCTGRLAQERGFSDAAEQLEQVLQFSIQVENTGGECQRLTKDLSAAHKQIHKLRRQLAQKHIFHNSACWQYWDNEHWNDVPRDGSMQMQEAYLFYLDNPEANRWARIKSVGVERLVDFEAMTQERCDTKRRRSIRILPEVPKQWESPPSRLWVNDVSSKAHIETMRQMRAMQREHLAEASFKYQAALRGCFRVGYSCICGSGRRNAILHYGHPAEPNSEQVAHDSLRLLDMGAEYHGYTSDVTCTFPVCGALGRCSALSAEAVWEAVLAVERRLRPGVSYKEMHRLSQRVLLERMTAASLFVGSVDDMMAAGLMFHFMPHGLGHQLGLDAHDVGGYGPGERRQDDPSIKENLRCGRVLKENMVITVEPGFYFIDYLIEEALADANKAKFINQDRLHDFWSSVGGVRIEDDVVITKDGCRVLTCVPRTVAEIEATMAGAEWQVSSSCCRSYTAVE</sequence>
<dbReference type="EMBL" id="CAXAMN010028472">
    <property type="protein sequence ID" value="CAK9116652.1"/>
    <property type="molecule type" value="Genomic_DNA"/>
</dbReference>
<feature type="domain" description="WWE" evidence="16">
    <location>
        <begin position="246"/>
        <end position="327"/>
    </location>
</feature>
<keyword evidence="8" id="KW-0464">Manganese</keyword>
<dbReference type="PROSITE" id="PS50918">
    <property type="entry name" value="WWE"/>
    <property type="match status" value="1"/>
</dbReference>
<keyword evidence="4" id="KW-0479">Metal-binding</keyword>
<evidence type="ECO:0000256" key="9">
    <source>
        <dbReference type="ARBA" id="ARBA00043990"/>
    </source>
</evidence>
<evidence type="ECO:0000256" key="3">
    <source>
        <dbReference type="ARBA" id="ARBA00022670"/>
    </source>
</evidence>
<dbReference type="PANTHER" id="PTHR48480:SF2">
    <property type="entry name" value="PEPTIDASE D"/>
    <property type="match status" value="1"/>
</dbReference>
<evidence type="ECO:0000256" key="4">
    <source>
        <dbReference type="ARBA" id="ARBA00022723"/>
    </source>
</evidence>
<evidence type="ECO:0000256" key="12">
    <source>
        <dbReference type="ARBA" id="ARBA00044252"/>
    </source>
</evidence>
<evidence type="ECO:0000256" key="8">
    <source>
        <dbReference type="ARBA" id="ARBA00023211"/>
    </source>
</evidence>
<keyword evidence="5" id="KW-0378">Hydrolase</keyword>
<dbReference type="Gene3D" id="3.40.350.10">
    <property type="entry name" value="Creatinase/prolidase N-terminal domain"/>
    <property type="match status" value="1"/>
</dbReference>
<evidence type="ECO:0000259" key="16">
    <source>
        <dbReference type="PROSITE" id="PS50918"/>
    </source>
</evidence>
<dbReference type="Pfam" id="PF00557">
    <property type="entry name" value="Peptidase_M24"/>
    <property type="match status" value="1"/>
</dbReference>
<dbReference type="SMART" id="SM01011">
    <property type="entry name" value="AMP_N"/>
    <property type="match status" value="1"/>
</dbReference>
<dbReference type="PANTHER" id="PTHR48480">
    <property type="match status" value="1"/>
</dbReference>
<dbReference type="InterPro" id="IPR004170">
    <property type="entry name" value="WWE_dom"/>
</dbReference>
<dbReference type="Pfam" id="PF05195">
    <property type="entry name" value="AMP_N"/>
    <property type="match status" value="1"/>
</dbReference>
<evidence type="ECO:0000256" key="2">
    <source>
        <dbReference type="ARBA" id="ARBA00011738"/>
    </source>
</evidence>
<dbReference type="Pfam" id="PF02825">
    <property type="entry name" value="WWE"/>
    <property type="match status" value="1"/>
</dbReference>
<dbReference type="EC" id="3.4.13.9" evidence="10"/>
<evidence type="ECO:0000256" key="6">
    <source>
        <dbReference type="ARBA" id="ARBA00022997"/>
    </source>
</evidence>
<evidence type="ECO:0000256" key="5">
    <source>
        <dbReference type="ARBA" id="ARBA00022801"/>
    </source>
</evidence>
<protein>
    <recommendedName>
        <fullName evidence="11">Xaa-Pro dipeptidase</fullName>
        <ecNumber evidence="10">3.4.13.9</ecNumber>
    </recommendedName>
    <alternativeName>
        <fullName evidence="14">Imidodipeptidase</fullName>
    </alternativeName>
    <alternativeName>
        <fullName evidence="12">Peptidase D</fullName>
    </alternativeName>
    <alternativeName>
        <fullName evidence="13">Proline dipeptidase</fullName>
    </alternativeName>
</protein>
<keyword evidence="7" id="KW-0482">Metalloprotease</keyword>
<dbReference type="Gene3D" id="3.90.230.10">
    <property type="entry name" value="Creatinase/methionine aminopeptidase superfamily"/>
    <property type="match status" value="1"/>
</dbReference>
<proteinExistence type="inferred from homology"/>
<reference evidence="17 18" key="1">
    <citation type="submission" date="2024-02" db="EMBL/GenBank/DDBJ databases">
        <authorList>
            <person name="Chen Y."/>
            <person name="Shah S."/>
            <person name="Dougan E. K."/>
            <person name="Thang M."/>
            <person name="Chan C."/>
        </authorList>
    </citation>
    <scope>NUCLEOTIDE SEQUENCE [LARGE SCALE GENOMIC DNA]</scope>
</reference>